<reference evidence="2 3" key="1">
    <citation type="submission" date="2016-10" db="EMBL/GenBank/DDBJ databases">
        <authorList>
            <person name="de Groot N.N."/>
        </authorList>
    </citation>
    <scope>NUCLEOTIDE SEQUENCE [LARGE SCALE GENOMIC DNA]</scope>
    <source>
        <strain evidence="2 3">DSM 381</strain>
    </source>
</reference>
<keyword evidence="1" id="KW-1133">Transmembrane helix</keyword>
<feature type="transmembrane region" description="Helical" evidence="1">
    <location>
        <begin position="59"/>
        <end position="80"/>
    </location>
</feature>
<dbReference type="Proteomes" id="UP000199579">
    <property type="component" value="Unassembled WGS sequence"/>
</dbReference>
<dbReference type="AlphaFoldDB" id="A0A1I4GCK2"/>
<dbReference type="EMBL" id="FOSX01000084">
    <property type="protein sequence ID" value="SFL26846.1"/>
    <property type="molecule type" value="Genomic_DNA"/>
</dbReference>
<keyword evidence="1" id="KW-0812">Transmembrane</keyword>
<evidence type="ECO:0000313" key="3">
    <source>
        <dbReference type="Proteomes" id="UP000199579"/>
    </source>
</evidence>
<dbReference type="Pfam" id="PF05106">
    <property type="entry name" value="Phage_holin_3_1"/>
    <property type="match status" value="1"/>
</dbReference>
<gene>
    <name evidence="2" type="ORF">SAMN04244574_03745</name>
</gene>
<organism evidence="2 3">
    <name type="scientific">Azotobacter beijerinckii</name>
    <dbReference type="NCBI Taxonomy" id="170623"/>
    <lineage>
        <taxon>Bacteria</taxon>
        <taxon>Pseudomonadati</taxon>
        <taxon>Pseudomonadota</taxon>
        <taxon>Gammaproteobacteria</taxon>
        <taxon>Pseudomonadales</taxon>
        <taxon>Pseudomonadaceae</taxon>
        <taxon>Azotobacter</taxon>
    </lineage>
</organism>
<dbReference type="NCBIfam" id="TIGR01594">
    <property type="entry name" value="holin_lambda"/>
    <property type="match status" value="1"/>
</dbReference>
<feature type="transmembrane region" description="Helical" evidence="1">
    <location>
        <begin position="24"/>
        <end position="47"/>
    </location>
</feature>
<proteinExistence type="predicted"/>
<accession>A0A1I4GCK2</accession>
<dbReference type="InterPro" id="IPR006481">
    <property type="entry name" value="Phage_lambda_GpS_holin"/>
</dbReference>
<sequence>MQQGPPVTPRGDIEMPMPEKSPEFWAGVLLALREHGLAMMLTFILSYIRIQLYGDQPSIVRSILEAATGALLVMIIGLAVNAAGLNVAWTLLTSGFIGILGIDQVRALSKRWAERKVEGL</sequence>
<name>A0A1I4GCK2_9GAMM</name>
<evidence type="ECO:0000256" key="1">
    <source>
        <dbReference type="SAM" id="Phobius"/>
    </source>
</evidence>
<evidence type="ECO:0000313" key="2">
    <source>
        <dbReference type="EMBL" id="SFL26846.1"/>
    </source>
</evidence>
<keyword evidence="1" id="KW-0472">Membrane</keyword>
<protein>
    <submittedName>
        <fullName evidence="2">Phage holin, lambda family</fullName>
    </submittedName>
</protein>
<feature type="transmembrane region" description="Helical" evidence="1">
    <location>
        <begin position="86"/>
        <end position="105"/>
    </location>
</feature>